<evidence type="ECO:0000256" key="7">
    <source>
        <dbReference type="ARBA" id="ARBA00023170"/>
    </source>
</evidence>
<evidence type="ECO:0000256" key="10">
    <source>
        <dbReference type="SAM" id="Phobius"/>
    </source>
</evidence>
<keyword evidence="2" id="KW-1003">Cell membrane</keyword>
<dbReference type="PROSITE" id="PS50262">
    <property type="entry name" value="G_PROTEIN_RECEP_F1_2"/>
    <property type="match status" value="1"/>
</dbReference>
<proteinExistence type="predicted"/>
<dbReference type="PRINTS" id="PR01788">
    <property type="entry name" value="PROSTANOIDR"/>
</dbReference>
<dbReference type="CDD" id="cd14969">
    <property type="entry name" value="7tmA_Opsins_type2_animals"/>
    <property type="match status" value="1"/>
</dbReference>
<evidence type="ECO:0000313" key="12">
    <source>
        <dbReference type="EnsemblMetazoa" id="G31874.1:cds"/>
    </source>
</evidence>
<dbReference type="Gene3D" id="1.20.1070.10">
    <property type="entry name" value="Rhodopsin 7-helix transmembrane proteins"/>
    <property type="match status" value="1"/>
</dbReference>
<evidence type="ECO:0000256" key="6">
    <source>
        <dbReference type="ARBA" id="ARBA00023136"/>
    </source>
</evidence>
<keyword evidence="4 10" id="KW-1133">Transmembrane helix</keyword>
<dbReference type="InterPro" id="IPR000276">
    <property type="entry name" value="GPCR_Rhodpsn"/>
</dbReference>
<dbReference type="Pfam" id="PF00001">
    <property type="entry name" value="7tm_1"/>
    <property type="match status" value="1"/>
</dbReference>
<feature type="transmembrane region" description="Helical" evidence="10">
    <location>
        <begin position="135"/>
        <end position="155"/>
    </location>
</feature>
<keyword evidence="6 10" id="KW-0472">Membrane</keyword>
<dbReference type="EnsemblMetazoa" id="G31874.1">
    <property type="protein sequence ID" value="G31874.1:cds"/>
    <property type="gene ID" value="G31874"/>
</dbReference>
<feature type="transmembrane region" description="Helical" evidence="10">
    <location>
        <begin position="69"/>
        <end position="90"/>
    </location>
</feature>
<evidence type="ECO:0000256" key="8">
    <source>
        <dbReference type="ARBA" id="ARBA00023180"/>
    </source>
</evidence>
<feature type="transmembrane region" description="Helical" evidence="10">
    <location>
        <begin position="259"/>
        <end position="278"/>
    </location>
</feature>
<protein>
    <recommendedName>
        <fullName evidence="11">G-protein coupled receptors family 1 profile domain-containing protein</fullName>
    </recommendedName>
</protein>
<dbReference type="InterPro" id="IPR008365">
    <property type="entry name" value="Prostanoid_rcpt"/>
</dbReference>
<evidence type="ECO:0000256" key="1">
    <source>
        <dbReference type="ARBA" id="ARBA00004651"/>
    </source>
</evidence>
<evidence type="ECO:0000256" key="2">
    <source>
        <dbReference type="ARBA" id="ARBA00022475"/>
    </source>
</evidence>
<keyword evidence="9" id="KW-0807">Transducer</keyword>
<sequence>MNSSNLTEKVNVMSKEIPDSVHYIFGVVYMLLNVVATTGNVVVLYVFFRSKKLHSAIYFMISALCLGDLLMSSVGLTILSIASFATYWVLGDWGCIAYGTLMTFLGLMQITLLTVIAVTRYIFVVHNNNIGPCSAKVITLLCTLYALGFSVAPLLGWSKFVLEPIGTSCGPNWVGIEWSDVSFNMTLFFLCFLAPLSFILFSYIMIFWKIKKKRIQKKNETYEIHVSTTILFMIVAFLGSWTPYAFMALYIVITKNNQIHPLLAALPLVFAKCAPIWNPYIYFMRDTKFNHECRKMLPILSRLGLWRVNPGSSQADHVMHLNDTLSRKTSTYV</sequence>
<dbReference type="PANTHER" id="PTHR24240">
    <property type="entry name" value="OPSIN"/>
    <property type="match status" value="1"/>
</dbReference>
<dbReference type="InterPro" id="IPR050125">
    <property type="entry name" value="GPCR_opsins"/>
</dbReference>
<reference evidence="12" key="1">
    <citation type="submission" date="2022-08" db="UniProtKB">
        <authorList>
            <consortium name="EnsemblMetazoa"/>
        </authorList>
    </citation>
    <scope>IDENTIFICATION</scope>
    <source>
        <strain evidence="12">05x7-T-G4-1.051#20</strain>
    </source>
</reference>
<name>A0A8W8M8J9_MAGGI</name>
<keyword evidence="3 10" id="KW-0812">Transmembrane</keyword>
<evidence type="ECO:0000256" key="4">
    <source>
        <dbReference type="ARBA" id="ARBA00022989"/>
    </source>
</evidence>
<dbReference type="GO" id="GO:0004930">
    <property type="term" value="F:G protein-coupled receptor activity"/>
    <property type="evidence" value="ECO:0007669"/>
    <property type="project" value="UniProtKB-KW"/>
</dbReference>
<evidence type="ECO:0000259" key="11">
    <source>
        <dbReference type="PROSITE" id="PS50262"/>
    </source>
</evidence>
<keyword evidence="5" id="KW-0297">G-protein coupled receptor</keyword>
<feature type="transmembrane region" description="Helical" evidence="10">
    <location>
        <begin position="20"/>
        <end position="48"/>
    </location>
</feature>
<dbReference type="SUPFAM" id="SSF81321">
    <property type="entry name" value="Family A G protein-coupled receptor-like"/>
    <property type="match status" value="1"/>
</dbReference>
<evidence type="ECO:0000256" key="3">
    <source>
        <dbReference type="ARBA" id="ARBA00022692"/>
    </source>
</evidence>
<dbReference type="Proteomes" id="UP000005408">
    <property type="component" value="Unassembled WGS sequence"/>
</dbReference>
<feature type="transmembrane region" description="Helical" evidence="10">
    <location>
        <begin position="187"/>
        <end position="208"/>
    </location>
</feature>
<evidence type="ECO:0000256" key="9">
    <source>
        <dbReference type="ARBA" id="ARBA00023224"/>
    </source>
</evidence>
<feature type="transmembrane region" description="Helical" evidence="10">
    <location>
        <begin position="229"/>
        <end position="253"/>
    </location>
</feature>
<dbReference type="SMART" id="SM01381">
    <property type="entry name" value="7TM_GPCR_Srsx"/>
    <property type="match status" value="1"/>
</dbReference>
<dbReference type="AlphaFoldDB" id="A0A8W8M8J9"/>
<feature type="domain" description="G-protein coupled receptors family 1 profile" evidence="11">
    <location>
        <begin position="39"/>
        <end position="282"/>
    </location>
</feature>
<feature type="transmembrane region" description="Helical" evidence="10">
    <location>
        <begin position="96"/>
        <end position="123"/>
    </location>
</feature>
<keyword evidence="7" id="KW-0675">Receptor</keyword>
<dbReference type="InterPro" id="IPR017452">
    <property type="entry name" value="GPCR_Rhodpsn_7TM"/>
</dbReference>
<evidence type="ECO:0000256" key="5">
    <source>
        <dbReference type="ARBA" id="ARBA00023040"/>
    </source>
</evidence>
<organism evidence="12 13">
    <name type="scientific">Magallana gigas</name>
    <name type="common">Pacific oyster</name>
    <name type="synonym">Crassostrea gigas</name>
    <dbReference type="NCBI Taxonomy" id="29159"/>
    <lineage>
        <taxon>Eukaryota</taxon>
        <taxon>Metazoa</taxon>
        <taxon>Spiralia</taxon>
        <taxon>Lophotrochozoa</taxon>
        <taxon>Mollusca</taxon>
        <taxon>Bivalvia</taxon>
        <taxon>Autobranchia</taxon>
        <taxon>Pteriomorphia</taxon>
        <taxon>Ostreida</taxon>
        <taxon>Ostreoidea</taxon>
        <taxon>Ostreidae</taxon>
        <taxon>Magallana</taxon>
    </lineage>
</organism>
<keyword evidence="13" id="KW-1185">Reference proteome</keyword>
<evidence type="ECO:0000313" key="13">
    <source>
        <dbReference type="Proteomes" id="UP000005408"/>
    </source>
</evidence>
<dbReference type="PRINTS" id="PR00237">
    <property type="entry name" value="GPCRRHODOPSN"/>
</dbReference>
<keyword evidence="8" id="KW-0325">Glycoprotein</keyword>
<comment type="subcellular location">
    <subcellularLocation>
        <location evidence="1">Cell membrane</location>
        <topology evidence="1">Multi-pass membrane protein</topology>
    </subcellularLocation>
</comment>
<accession>A0A8W8M8J9</accession>
<dbReference type="GO" id="GO:0005886">
    <property type="term" value="C:plasma membrane"/>
    <property type="evidence" value="ECO:0007669"/>
    <property type="project" value="UniProtKB-SubCell"/>
</dbReference>